<keyword evidence="1" id="KW-0489">Methyltransferase</keyword>
<name>A0ABM8PCE2_9HYPH</name>
<comment type="caution">
    <text evidence="1">The sequence shown here is derived from an EMBL/GenBank/DDBJ whole genome shotgun (WGS) entry which is preliminary data.</text>
</comment>
<dbReference type="Gene3D" id="3.40.50.150">
    <property type="entry name" value="Vaccinia Virus protein VP39"/>
    <property type="match status" value="1"/>
</dbReference>
<dbReference type="SUPFAM" id="SSF53335">
    <property type="entry name" value="S-adenosyl-L-methionine-dependent methyltransferases"/>
    <property type="match status" value="1"/>
</dbReference>
<dbReference type="CDD" id="cd02440">
    <property type="entry name" value="AdoMet_MTases"/>
    <property type="match status" value="1"/>
</dbReference>
<dbReference type="InterPro" id="IPR029063">
    <property type="entry name" value="SAM-dependent_MTases_sf"/>
</dbReference>
<dbReference type="PANTHER" id="PTHR43861:SF1">
    <property type="entry name" value="TRANS-ACONITATE 2-METHYLTRANSFERASE"/>
    <property type="match status" value="1"/>
</dbReference>
<dbReference type="GO" id="GO:0008168">
    <property type="term" value="F:methyltransferase activity"/>
    <property type="evidence" value="ECO:0007669"/>
    <property type="project" value="UniProtKB-KW"/>
</dbReference>
<keyword evidence="2" id="KW-1185">Reference proteome</keyword>
<dbReference type="EMBL" id="CABFWF030000001">
    <property type="protein sequence ID" value="CAD7023076.1"/>
    <property type="molecule type" value="Genomic_DNA"/>
</dbReference>
<organism evidence="1 2">
    <name type="scientific">Pseudorhizobium endolithicum</name>
    <dbReference type="NCBI Taxonomy" id="1191678"/>
    <lineage>
        <taxon>Bacteria</taxon>
        <taxon>Pseudomonadati</taxon>
        <taxon>Pseudomonadota</taxon>
        <taxon>Alphaproteobacteria</taxon>
        <taxon>Hyphomicrobiales</taxon>
        <taxon>Rhizobiaceae</taxon>
        <taxon>Rhizobium/Agrobacterium group</taxon>
        <taxon>Pseudorhizobium</taxon>
    </lineage>
</organism>
<evidence type="ECO:0000313" key="1">
    <source>
        <dbReference type="EMBL" id="CAD7023076.1"/>
    </source>
</evidence>
<proteinExistence type="predicted"/>
<evidence type="ECO:0000313" key="2">
    <source>
        <dbReference type="Proteomes" id="UP000606921"/>
    </source>
</evidence>
<sequence length="263" mass="30031">METYSRRLARKAIEGLARTGLWKESEQALIRSASSYWEDPTANHFATNSHWCRDVGIESTVWNQLGKPHLAILQRHMKAIGKECERERILEWGCGGGANAIHFASSAKEFVGADVSRASLAECKSQLEQRGHANFSLIHIDIAEPEQAVRHLLGTCDVFLCTYVFELLPSPEYGTRVLKLAYELLQPGGCAIIQIKYQTHDRRTQPRRWLYQRNLANMTTYPIDEFWQIASRVGFSPAFVTLLPKDLLVEDERYAYFVLDKRG</sequence>
<keyword evidence="1" id="KW-0808">Transferase</keyword>
<dbReference type="Pfam" id="PF13489">
    <property type="entry name" value="Methyltransf_23"/>
    <property type="match status" value="1"/>
</dbReference>
<dbReference type="RefSeq" id="WP_142590752.1">
    <property type="nucleotide sequence ID" value="NZ_CABFWF030000001.1"/>
</dbReference>
<protein>
    <submittedName>
        <fullName evidence="1">Class I SAM-dependent methyltransferase</fullName>
    </submittedName>
</protein>
<dbReference type="PANTHER" id="PTHR43861">
    <property type="entry name" value="TRANS-ACONITATE 2-METHYLTRANSFERASE-RELATED"/>
    <property type="match status" value="1"/>
</dbReference>
<reference evidence="1 2" key="1">
    <citation type="submission" date="2020-11" db="EMBL/GenBank/DDBJ databases">
        <authorList>
            <person name="Lassalle F."/>
        </authorList>
    </citation>
    <scope>NUCLEOTIDE SEQUENCE [LARGE SCALE GENOMIC DNA]</scope>
    <source>
        <strain evidence="1 2">JC140</strain>
    </source>
</reference>
<dbReference type="Proteomes" id="UP000606921">
    <property type="component" value="Unassembled WGS sequence"/>
</dbReference>
<gene>
    <name evidence="1" type="ORF">REJC140_00085</name>
</gene>
<accession>A0ABM8PCE2</accession>
<dbReference type="GO" id="GO:0032259">
    <property type="term" value="P:methylation"/>
    <property type="evidence" value="ECO:0007669"/>
    <property type="project" value="UniProtKB-KW"/>
</dbReference>